<dbReference type="RefSeq" id="WP_021698060.1">
    <property type="nucleotide sequence ID" value="NZ_BATC01000046.1"/>
</dbReference>
<keyword evidence="1" id="KW-0732">Signal</keyword>
<dbReference type="InterPro" id="IPR016987">
    <property type="entry name" value="UCP023238"/>
</dbReference>
<dbReference type="Proteomes" id="UP000016569">
    <property type="component" value="Unassembled WGS sequence"/>
</dbReference>
<keyword evidence="3" id="KW-1185">Reference proteome</keyword>
<comment type="caution">
    <text evidence="2">The sequence shown here is derived from an EMBL/GenBank/DDBJ whole genome shotgun (WGS) entry which is preliminary data.</text>
</comment>
<accession>A0A8E0TT55</accession>
<evidence type="ECO:0000313" key="3">
    <source>
        <dbReference type="Proteomes" id="UP000016569"/>
    </source>
</evidence>
<reference evidence="3" key="1">
    <citation type="journal article" date="2013" name="Genome Announc.">
        <title>Draft Genome Sequence of the Dimorphic Prosthecate Bacterium Brevundimonas abyssalis TAR-001T.</title>
        <authorList>
            <person name="Tsubouchi T."/>
            <person name="Nishi S."/>
            <person name="Usui K."/>
            <person name="Shimane Y."/>
            <person name="Takaki Y."/>
            <person name="Maruyama T."/>
            <person name="Hatada Y."/>
        </authorList>
    </citation>
    <scope>NUCLEOTIDE SEQUENCE [LARGE SCALE GENOMIC DNA]</scope>
    <source>
        <strain evidence="3">TAR-001</strain>
    </source>
</reference>
<dbReference type="PIRSF" id="PIRSF032038">
    <property type="entry name" value="UCP023238"/>
    <property type="match status" value="1"/>
</dbReference>
<dbReference type="AlphaFoldDB" id="A0A8E0TT55"/>
<organism evidence="2 3">
    <name type="scientific">Brevundimonas abyssalis TAR-001</name>
    <dbReference type="NCBI Taxonomy" id="1391729"/>
    <lineage>
        <taxon>Bacteria</taxon>
        <taxon>Pseudomonadati</taxon>
        <taxon>Pseudomonadota</taxon>
        <taxon>Alphaproteobacteria</taxon>
        <taxon>Caulobacterales</taxon>
        <taxon>Caulobacteraceae</taxon>
        <taxon>Brevundimonas</taxon>
    </lineage>
</organism>
<proteinExistence type="predicted"/>
<dbReference type="EMBL" id="BATC01000046">
    <property type="protein sequence ID" value="GAD59966.1"/>
    <property type="molecule type" value="Genomic_DNA"/>
</dbReference>
<name>A0A8E0TT55_9CAUL</name>
<feature type="signal peptide" evidence="1">
    <location>
        <begin position="1"/>
        <end position="22"/>
    </location>
</feature>
<evidence type="ECO:0000256" key="1">
    <source>
        <dbReference type="SAM" id="SignalP"/>
    </source>
</evidence>
<evidence type="ECO:0000313" key="2">
    <source>
        <dbReference type="EMBL" id="GAD59966.1"/>
    </source>
</evidence>
<feature type="chain" id="PRO_5034728750" evidence="1">
    <location>
        <begin position="23"/>
        <end position="174"/>
    </location>
</feature>
<sequence>MTFLRTALPLLAALAIPALAQAQEAPRPELLNRLTDCRAMTDPAARLSCYDTAVEALDAAERQGEVVVVDRAQVRESRRALFGFEMPSLPAFGRVTAAEDEVSSVETTLTRASRGGDGKWVFRLADGSTWRQIDSESVFFSNREGTEVRVRRASMGSFMMTLGSSRAVRVRRDQ</sequence>
<protein>
    <submittedName>
        <fullName evidence="2">Uncharacterized protein</fullName>
    </submittedName>
</protein>
<gene>
    <name evidence="2" type="ORF">MBEBAB_2216</name>
</gene>